<evidence type="ECO:0000259" key="1">
    <source>
        <dbReference type="Pfam" id="PF13302"/>
    </source>
</evidence>
<dbReference type="Pfam" id="PF13302">
    <property type="entry name" value="Acetyltransf_3"/>
    <property type="match status" value="1"/>
</dbReference>
<keyword evidence="3" id="KW-1185">Reference proteome</keyword>
<reference evidence="2" key="1">
    <citation type="submission" date="2022-12" db="EMBL/GenBank/DDBJ databases">
        <authorList>
            <person name="Petersen C."/>
        </authorList>
    </citation>
    <scope>NUCLEOTIDE SEQUENCE</scope>
    <source>
        <strain evidence="2">IBT 15544</strain>
    </source>
</reference>
<evidence type="ECO:0000313" key="2">
    <source>
        <dbReference type="EMBL" id="KAJ5190759.1"/>
    </source>
</evidence>
<sequence>MKTDHPIVKERIYPRQDTRVIIPAKVNSIRTRNLYLRPLELADAADLFEFRSRQDVADWLWSKIPHRNIQETEAYIRKKIFTTPDASGALGRQFTFAMISGTDPTQKVIGAVGINGLAPSPSIGYGIHPDFWGKGFVSEAVAGVVDAWKLPRKEPESESELSSGPEKLFAACNKANIGSVKVLQKNGFEIINEAHLEGDTVVSFALMRPST</sequence>
<proteinExistence type="predicted"/>
<comment type="caution">
    <text evidence="2">The sequence shown here is derived from an EMBL/GenBank/DDBJ whole genome shotgun (WGS) entry which is preliminary data.</text>
</comment>
<dbReference type="PANTHER" id="PTHR43792:SF1">
    <property type="entry name" value="N-ACETYLTRANSFERASE DOMAIN-CONTAINING PROTEIN"/>
    <property type="match status" value="1"/>
</dbReference>
<dbReference type="GeneID" id="83184101"/>
<feature type="domain" description="N-acetyltransferase" evidence="1">
    <location>
        <begin position="34"/>
        <end position="189"/>
    </location>
</feature>
<dbReference type="Gene3D" id="3.40.630.30">
    <property type="match status" value="1"/>
</dbReference>
<dbReference type="OrthoDB" id="4072826at2759"/>
<accession>A0A9W9J6Q2</accession>
<dbReference type="RefSeq" id="XP_058303699.1">
    <property type="nucleotide sequence ID" value="XM_058456800.1"/>
</dbReference>
<evidence type="ECO:0000313" key="3">
    <source>
        <dbReference type="Proteomes" id="UP001150904"/>
    </source>
</evidence>
<gene>
    <name evidence="2" type="ORF">N7498_009744</name>
</gene>
<organism evidence="2 3">
    <name type="scientific">Penicillium cinerascens</name>
    <dbReference type="NCBI Taxonomy" id="70096"/>
    <lineage>
        <taxon>Eukaryota</taxon>
        <taxon>Fungi</taxon>
        <taxon>Dikarya</taxon>
        <taxon>Ascomycota</taxon>
        <taxon>Pezizomycotina</taxon>
        <taxon>Eurotiomycetes</taxon>
        <taxon>Eurotiomycetidae</taxon>
        <taxon>Eurotiales</taxon>
        <taxon>Aspergillaceae</taxon>
        <taxon>Penicillium</taxon>
    </lineage>
</organism>
<dbReference type="SUPFAM" id="SSF55729">
    <property type="entry name" value="Acyl-CoA N-acyltransferases (Nat)"/>
    <property type="match status" value="1"/>
</dbReference>
<dbReference type="Proteomes" id="UP001150904">
    <property type="component" value="Unassembled WGS sequence"/>
</dbReference>
<dbReference type="AlphaFoldDB" id="A0A9W9J6Q2"/>
<dbReference type="PANTHER" id="PTHR43792">
    <property type="entry name" value="GNAT FAMILY, PUTATIVE (AFU_ORTHOLOGUE AFUA_3G00765)-RELATED-RELATED"/>
    <property type="match status" value="1"/>
</dbReference>
<protein>
    <recommendedName>
        <fullName evidence="1">N-acetyltransferase domain-containing protein</fullName>
    </recommendedName>
</protein>
<dbReference type="GO" id="GO:0016747">
    <property type="term" value="F:acyltransferase activity, transferring groups other than amino-acyl groups"/>
    <property type="evidence" value="ECO:0007669"/>
    <property type="project" value="InterPro"/>
</dbReference>
<dbReference type="InterPro" id="IPR016181">
    <property type="entry name" value="Acyl_CoA_acyltransferase"/>
</dbReference>
<reference evidence="2" key="2">
    <citation type="journal article" date="2023" name="IMA Fungus">
        <title>Comparative genomic study of the Penicillium genus elucidates a diverse pangenome and 15 lateral gene transfer events.</title>
        <authorList>
            <person name="Petersen C."/>
            <person name="Sorensen T."/>
            <person name="Nielsen M.R."/>
            <person name="Sondergaard T.E."/>
            <person name="Sorensen J.L."/>
            <person name="Fitzpatrick D.A."/>
            <person name="Frisvad J.C."/>
            <person name="Nielsen K.L."/>
        </authorList>
    </citation>
    <scope>NUCLEOTIDE SEQUENCE</scope>
    <source>
        <strain evidence="2">IBT 15544</strain>
    </source>
</reference>
<dbReference type="EMBL" id="JAPQKR010000016">
    <property type="protein sequence ID" value="KAJ5190759.1"/>
    <property type="molecule type" value="Genomic_DNA"/>
</dbReference>
<dbReference type="InterPro" id="IPR051531">
    <property type="entry name" value="N-acetyltransferase"/>
</dbReference>
<dbReference type="InterPro" id="IPR000182">
    <property type="entry name" value="GNAT_dom"/>
</dbReference>
<name>A0A9W9J6Q2_9EURO</name>